<dbReference type="EnsemblMetazoa" id="HelroT173871">
    <property type="protein sequence ID" value="HelroP173871"/>
    <property type="gene ID" value="HelroG173871"/>
</dbReference>
<evidence type="ECO:0000313" key="4">
    <source>
        <dbReference type="Proteomes" id="UP000015101"/>
    </source>
</evidence>
<reference evidence="3" key="3">
    <citation type="submission" date="2015-06" db="UniProtKB">
        <authorList>
            <consortium name="EnsemblMetazoa"/>
        </authorList>
    </citation>
    <scope>IDENTIFICATION</scope>
</reference>
<sequence length="224" mass="25519">MFFLITFFFVLSSCPWGVHRMPQIKYQRLHLIEIIRHHGVPHFIIRVIPVTKLNAQQLQCYLLEAVEFFVENSGCVISMCATIVQQPVNLPSHVTKIFLVYEYVQTTEPQQELLKIVRDSLHTAVTSESMYKDRVTALLLQLQCGNFQKLLGMCDDIASRRNRPGVRQCTSQILLIANENEATEATLSSEFLKELDHGGLTQPTLSMLSLFNALSYYAIPSVQT</sequence>
<evidence type="ECO:0000313" key="2">
    <source>
        <dbReference type="EMBL" id="ESO03020.1"/>
    </source>
</evidence>
<dbReference type="InParanoid" id="T1F7B7"/>
<dbReference type="HOGENOM" id="CLU_1236246_0_0_1"/>
<dbReference type="CTD" id="20204716"/>
<dbReference type="EMBL" id="KB096676">
    <property type="protein sequence ID" value="ESO03020.1"/>
    <property type="molecule type" value="Genomic_DNA"/>
</dbReference>
<keyword evidence="1" id="KW-0732">Signal</keyword>
<evidence type="ECO:0000256" key="1">
    <source>
        <dbReference type="SAM" id="SignalP"/>
    </source>
</evidence>
<feature type="chain" id="PRO_5010980343" evidence="1">
    <location>
        <begin position="21"/>
        <end position="224"/>
    </location>
</feature>
<proteinExistence type="predicted"/>
<protein>
    <submittedName>
        <fullName evidence="2 3">Uncharacterized protein</fullName>
    </submittedName>
</protein>
<name>T1F7B7_HELRO</name>
<reference evidence="4" key="1">
    <citation type="submission" date="2012-12" db="EMBL/GenBank/DDBJ databases">
        <authorList>
            <person name="Hellsten U."/>
            <person name="Grimwood J."/>
            <person name="Chapman J.A."/>
            <person name="Shapiro H."/>
            <person name="Aerts A."/>
            <person name="Otillar R.P."/>
            <person name="Terry A.Y."/>
            <person name="Boore J.L."/>
            <person name="Simakov O."/>
            <person name="Marletaz F."/>
            <person name="Cho S.-J."/>
            <person name="Edsinger-Gonzales E."/>
            <person name="Havlak P."/>
            <person name="Kuo D.-H."/>
            <person name="Larsson T."/>
            <person name="Lv J."/>
            <person name="Arendt D."/>
            <person name="Savage R."/>
            <person name="Osoegawa K."/>
            <person name="de Jong P."/>
            <person name="Lindberg D.R."/>
            <person name="Seaver E.C."/>
            <person name="Weisblat D.A."/>
            <person name="Putnam N.H."/>
            <person name="Grigoriev I.V."/>
            <person name="Rokhsar D.S."/>
        </authorList>
    </citation>
    <scope>NUCLEOTIDE SEQUENCE</scope>
</reference>
<dbReference type="AlphaFoldDB" id="T1F7B7"/>
<accession>T1F7B7</accession>
<reference evidence="2 4" key="2">
    <citation type="journal article" date="2013" name="Nature">
        <title>Insights into bilaterian evolution from three spiralian genomes.</title>
        <authorList>
            <person name="Simakov O."/>
            <person name="Marletaz F."/>
            <person name="Cho S.J."/>
            <person name="Edsinger-Gonzales E."/>
            <person name="Havlak P."/>
            <person name="Hellsten U."/>
            <person name="Kuo D.H."/>
            <person name="Larsson T."/>
            <person name="Lv J."/>
            <person name="Arendt D."/>
            <person name="Savage R."/>
            <person name="Osoegawa K."/>
            <person name="de Jong P."/>
            <person name="Grimwood J."/>
            <person name="Chapman J.A."/>
            <person name="Shapiro H."/>
            <person name="Aerts A."/>
            <person name="Otillar R.P."/>
            <person name="Terry A.Y."/>
            <person name="Boore J.L."/>
            <person name="Grigoriev I.V."/>
            <person name="Lindberg D.R."/>
            <person name="Seaver E.C."/>
            <person name="Weisblat D.A."/>
            <person name="Putnam N.H."/>
            <person name="Rokhsar D.S."/>
        </authorList>
    </citation>
    <scope>NUCLEOTIDE SEQUENCE</scope>
</reference>
<dbReference type="RefSeq" id="XP_009018713.1">
    <property type="nucleotide sequence ID" value="XM_009020465.1"/>
</dbReference>
<dbReference type="Proteomes" id="UP000015101">
    <property type="component" value="Unassembled WGS sequence"/>
</dbReference>
<gene>
    <name evidence="3" type="primary">20204716</name>
    <name evidence="2" type="ORF">HELRODRAFT_173871</name>
</gene>
<dbReference type="GeneID" id="20204716"/>
<evidence type="ECO:0000313" key="3">
    <source>
        <dbReference type="EnsemblMetazoa" id="HelroP173871"/>
    </source>
</evidence>
<organism evidence="3 4">
    <name type="scientific">Helobdella robusta</name>
    <name type="common">Californian leech</name>
    <dbReference type="NCBI Taxonomy" id="6412"/>
    <lineage>
        <taxon>Eukaryota</taxon>
        <taxon>Metazoa</taxon>
        <taxon>Spiralia</taxon>
        <taxon>Lophotrochozoa</taxon>
        <taxon>Annelida</taxon>
        <taxon>Clitellata</taxon>
        <taxon>Hirudinea</taxon>
        <taxon>Rhynchobdellida</taxon>
        <taxon>Glossiphoniidae</taxon>
        <taxon>Helobdella</taxon>
    </lineage>
</organism>
<dbReference type="EMBL" id="AMQM01004756">
    <property type="status" value="NOT_ANNOTATED_CDS"/>
    <property type="molecule type" value="Genomic_DNA"/>
</dbReference>
<feature type="signal peptide" evidence="1">
    <location>
        <begin position="1"/>
        <end position="20"/>
    </location>
</feature>
<dbReference type="KEGG" id="hro:HELRODRAFT_173871"/>
<keyword evidence="4" id="KW-1185">Reference proteome</keyword>